<evidence type="ECO:0000256" key="8">
    <source>
        <dbReference type="ARBA" id="ARBA00022984"/>
    </source>
</evidence>
<evidence type="ECO:0000256" key="12">
    <source>
        <dbReference type="ARBA" id="ARBA00023316"/>
    </source>
</evidence>
<evidence type="ECO:0000256" key="2">
    <source>
        <dbReference type="ARBA" id="ARBA00022645"/>
    </source>
</evidence>
<dbReference type="EC" id="2.4.99.28" evidence="13"/>
<dbReference type="InterPro" id="IPR031376">
    <property type="entry name" value="PCB_OB"/>
</dbReference>
<evidence type="ECO:0000256" key="13">
    <source>
        <dbReference type="ARBA" id="ARBA00044770"/>
    </source>
</evidence>
<evidence type="ECO:0000313" key="17">
    <source>
        <dbReference type="EMBL" id="SVA78484.1"/>
    </source>
</evidence>
<protein>
    <recommendedName>
        <fullName evidence="13">peptidoglycan glycosyltransferase</fullName>
        <ecNumber evidence="13">2.4.99.28</ecNumber>
    </recommendedName>
</protein>
<dbReference type="Pfam" id="PF17092">
    <property type="entry name" value="PCB_OB"/>
    <property type="match status" value="1"/>
</dbReference>
<comment type="catalytic activity">
    <reaction evidence="14">
        <text>[GlcNAc-(1-&gt;4)-Mur2Ac(oyl-L-Ala-gamma-D-Glu-L-Lys-D-Ala-D-Ala)](n)-di-trans,octa-cis-undecaprenyl diphosphate + beta-D-GlcNAc-(1-&gt;4)-Mur2Ac(oyl-L-Ala-gamma-D-Glu-L-Lys-D-Ala-D-Ala)-di-trans,octa-cis-undecaprenyl diphosphate = [GlcNAc-(1-&gt;4)-Mur2Ac(oyl-L-Ala-gamma-D-Glu-L-Lys-D-Ala-D-Ala)](n+1)-di-trans,octa-cis-undecaprenyl diphosphate + di-trans,octa-cis-undecaprenyl diphosphate + H(+)</text>
        <dbReference type="Rhea" id="RHEA:23708"/>
        <dbReference type="Rhea" id="RHEA-COMP:9602"/>
        <dbReference type="Rhea" id="RHEA-COMP:9603"/>
        <dbReference type="ChEBI" id="CHEBI:15378"/>
        <dbReference type="ChEBI" id="CHEBI:58405"/>
        <dbReference type="ChEBI" id="CHEBI:60033"/>
        <dbReference type="ChEBI" id="CHEBI:78435"/>
        <dbReference type="EC" id="2.4.99.28"/>
    </reaction>
</comment>
<dbReference type="Gene3D" id="1.10.3810.10">
    <property type="entry name" value="Biosynthetic peptidoglycan transglycosylase-like"/>
    <property type="match status" value="1"/>
</dbReference>
<keyword evidence="2" id="KW-0121">Carboxypeptidase</keyword>
<dbReference type="GO" id="GO:0071555">
    <property type="term" value="P:cell wall organization"/>
    <property type="evidence" value="ECO:0007669"/>
    <property type="project" value="UniProtKB-KW"/>
</dbReference>
<keyword evidence="5" id="KW-0808">Transferase</keyword>
<evidence type="ECO:0000259" key="15">
    <source>
        <dbReference type="Pfam" id="PF00912"/>
    </source>
</evidence>
<dbReference type="Gene3D" id="3.30.450.330">
    <property type="match status" value="1"/>
</dbReference>
<keyword evidence="7" id="KW-0133">Cell shape</keyword>
<dbReference type="EMBL" id="UINC01018642">
    <property type="protein sequence ID" value="SVA78484.1"/>
    <property type="molecule type" value="Genomic_DNA"/>
</dbReference>
<evidence type="ECO:0000256" key="7">
    <source>
        <dbReference type="ARBA" id="ARBA00022960"/>
    </source>
</evidence>
<evidence type="ECO:0000256" key="10">
    <source>
        <dbReference type="ARBA" id="ARBA00023136"/>
    </source>
</evidence>
<dbReference type="GO" id="GO:0004180">
    <property type="term" value="F:carboxypeptidase activity"/>
    <property type="evidence" value="ECO:0007669"/>
    <property type="project" value="UniProtKB-KW"/>
</dbReference>
<keyword evidence="10" id="KW-0472">Membrane</keyword>
<evidence type="ECO:0000256" key="14">
    <source>
        <dbReference type="ARBA" id="ARBA00049902"/>
    </source>
</evidence>
<dbReference type="SUPFAM" id="SSF53955">
    <property type="entry name" value="Lysozyme-like"/>
    <property type="match status" value="1"/>
</dbReference>
<accession>A0A381YNF4</accession>
<dbReference type="AlphaFoldDB" id="A0A381YNF4"/>
<dbReference type="FunFam" id="1.10.3810.10:FF:000003">
    <property type="entry name" value="Penicillin-binding protein 1a"/>
    <property type="match status" value="1"/>
</dbReference>
<dbReference type="InterPro" id="IPR023346">
    <property type="entry name" value="Lysozyme-like_dom_sf"/>
</dbReference>
<dbReference type="SUPFAM" id="SSF56601">
    <property type="entry name" value="beta-lactamase/transpeptidase-like"/>
    <property type="match status" value="1"/>
</dbReference>
<feature type="domain" description="Glycosyl transferase family 51" evidence="15">
    <location>
        <begin position="57"/>
        <end position="231"/>
    </location>
</feature>
<dbReference type="InterPro" id="IPR001264">
    <property type="entry name" value="Glyco_trans_51"/>
</dbReference>
<dbReference type="GO" id="GO:0006508">
    <property type="term" value="P:proteolysis"/>
    <property type="evidence" value="ECO:0007669"/>
    <property type="project" value="UniProtKB-KW"/>
</dbReference>
<keyword evidence="8" id="KW-0573">Peptidoglycan synthesis</keyword>
<organism evidence="17">
    <name type="scientific">marine metagenome</name>
    <dbReference type="NCBI Taxonomy" id="408172"/>
    <lineage>
        <taxon>unclassified sequences</taxon>
        <taxon>metagenomes</taxon>
        <taxon>ecological metagenomes</taxon>
    </lineage>
</organism>
<dbReference type="Pfam" id="PF00912">
    <property type="entry name" value="Transgly"/>
    <property type="match status" value="1"/>
</dbReference>
<evidence type="ECO:0000256" key="3">
    <source>
        <dbReference type="ARBA" id="ARBA00022670"/>
    </source>
</evidence>
<feature type="domain" description="Penicillin-binding protein OB-like" evidence="16">
    <location>
        <begin position="362"/>
        <end position="457"/>
    </location>
</feature>
<evidence type="ECO:0000256" key="9">
    <source>
        <dbReference type="ARBA" id="ARBA00022989"/>
    </source>
</evidence>
<dbReference type="Gene3D" id="2.40.50.140">
    <property type="entry name" value="Nucleic acid-binding proteins"/>
    <property type="match status" value="1"/>
</dbReference>
<name>A0A381YNF4_9ZZZZ</name>
<evidence type="ECO:0000256" key="4">
    <source>
        <dbReference type="ARBA" id="ARBA00022676"/>
    </source>
</evidence>
<reference evidence="17" key="1">
    <citation type="submission" date="2018-05" db="EMBL/GenBank/DDBJ databases">
        <authorList>
            <person name="Lanie J.A."/>
            <person name="Ng W.-L."/>
            <person name="Kazmierczak K.M."/>
            <person name="Andrzejewski T.M."/>
            <person name="Davidsen T.M."/>
            <person name="Wayne K.J."/>
            <person name="Tettelin H."/>
            <person name="Glass J.I."/>
            <person name="Rusch D."/>
            <person name="Podicherti R."/>
            <person name="Tsui H.-C.T."/>
            <person name="Winkler M.E."/>
        </authorList>
    </citation>
    <scope>NUCLEOTIDE SEQUENCE</scope>
</reference>
<dbReference type="GO" id="GO:0016020">
    <property type="term" value="C:membrane"/>
    <property type="evidence" value="ECO:0007669"/>
    <property type="project" value="UniProtKB-SubCell"/>
</dbReference>
<evidence type="ECO:0000256" key="11">
    <source>
        <dbReference type="ARBA" id="ARBA00023268"/>
    </source>
</evidence>
<keyword evidence="3" id="KW-0645">Protease</keyword>
<keyword evidence="9" id="KW-1133">Transmembrane helix</keyword>
<keyword evidence="12" id="KW-0961">Cell wall biogenesis/degradation</keyword>
<feature type="non-terminal residue" evidence="17">
    <location>
        <position position="510"/>
    </location>
</feature>
<dbReference type="GO" id="GO:0030288">
    <property type="term" value="C:outer membrane-bounded periplasmic space"/>
    <property type="evidence" value="ECO:0007669"/>
    <property type="project" value="TreeGrafter"/>
</dbReference>
<comment type="subcellular location">
    <subcellularLocation>
        <location evidence="1">Membrane</location>
    </subcellularLocation>
</comment>
<dbReference type="Gene3D" id="3.40.710.10">
    <property type="entry name" value="DD-peptidase/beta-lactamase superfamily"/>
    <property type="match status" value="2"/>
</dbReference>
<keyword evidence="11" id="KW-0511">Multifunctional enzyme</keyword>
<dbReference type="GO" id="GO:0008955">
    <property type="term" value="F:peptidoglycan glycosyltransferase activity"/>
    <property type="evidence" value="ECO:0007669"/>
    <property type="project" value="UniProtKB-EC"/>
</dbReference>
<dbReference type="InterPro" id="IPR036950">
    <property type="entry name" value="PBP_transglycosylase"/>
</dbReference>
<dbReference type="InterPro" id="IPR050396">
    <property type="entry name" value="Glycosyltr_51/Transpeptidase"/>
</dbReference>
<sequence>MITFINNFYFRAFLFLLACLLAGISSLNIYISEKLPEAQEIREIELQVPLKIFTADNKLIGEFGEKRRSALKFDDIPPYFVKAVLAAEDDDFFNHSGVSYSGLIRSVLRLLISGEVQGGGSTITMQVAGNYLTGRDINLFRKIKDIFLAYRLERIYSKEEIFEFYVNRIFLGNRAYGIASASEVYYGLSIKDLNLAQWAMIAGLPKAPSSMNPLVNPRRALIRRNWILTRMLDLGSIHQEQFDLAIKAPISATYHGLVSEANAPYLAETIRRFMISEYGLDAYKEGLEVYTTIDSELQNQAVAALKKGLETYDKRHGFRLPENYAKVFPENFFVEDLEYRLNLIAESNSLPLGISEVPEEEPLENIYSLLLNITTTDNKFPALVLSVQNDFVALSGDRKVYKIAWSSELSWARPYINEDQRGPKPKSYSELLKEGDLVWLEKDKIKSNISLTQIPKVQGSIVAMDPKSGGVKALVGGYDFFLSKYNRATQSSPLLGSNYKPFLYASALDA</sequence>
<proteinExistence type="predicted"/>
<evidence type="ECO:0000256" key="6">
    <source>
        <dbReference type="ARBA" id="ARBA00022692"/>
    </source>
</evidence>
<dbReference type="PANTHER" id="PTHR32282:SF27">
    <property type="entry name" value="PENICILLIN-BINDING PROTEIN 1A"/>
    <property type="match status" value="1"/>
</dbReference>
<dbReference type="PANTHER" id="PTHR32282">
    <property type="entry name" value="BINDING PROTEIN TRANSPEPTIDASE, PUTATIVE-RELATED"/>
    <property type="match status" value="1"/>
</dbReference>
<dbReference type="InterPro" id="IPR012338">
    <property type="entry name" value="Beta-lactam/transpept-like"/>
</dbReference>
<keyword evidence="3" id="KW-0378">Hydrolase</keyword>
<dbReference type="InterPro" id="IPR012340">
    <property type="entry name" value="NA-bd_OB-fold"/>
</dbReference>
<keyword evidence="4" id="KW-0328">Glycosyltransferase</keyword>
<gene>
    <name evidence="17" type="ORF">METZ01_LOCUS131338</name>
</gene>
<evidence type="ECO:0000256" key="5">
    <source>
        <dbReference type="ARBA" id="ARBA00022679"/>
    </source>
</evidence>
<dbReference type="GO" id="GO:0008360">
    <property type="term" value="P:regulation of cell shape"/>
    <property type="evidence" value="ECO:0007669"/>
    <property type="project" value="UniProtKB-KW"/>
</dbReference>
<evidence type="ECO:0000256" key="1">
    <source>
        <dbReference type="ARBA" id="ARBA00004370"/>
    </source>
</evidence>
<evidence type="ECO:0000259" key="16">
    <source>
        <dbReference type="Pfam" id="PF17092"/>
    </source>
</evidence>
<keyword evidence="6" id="KW-0812">Transmembrane</keyword>
<dbReference type="GO" id="GO:0009252">
    <property type="term" value="P:peptidoglycan biosynthetic process"/>
    <property type="evidence" value="ECO:0007669"/>
    <property type="project" value="UniProtKB-KW"/>
</dbReference>